<name>A0ACD4NL73_9HYPH</name>
<protein>
    <submittedName>
        <fullName evidence="1">Methyl-accepting chemotaxis protein</fullName>
    </submittedName>
</protein>
<dbReference type="Proteomes" id="UP001163223">
    <property type="component" value="Chromosome"/>
</dbReference>
<sequence length="699" mass="72579">MRFSIKTKLAGSFGGVLVLLAVSGILGVSSLSQTSAMLTQFADGPFKQVELAKSLQETVTDARRATLRLLLGSSSEAGLQAKADLKADWQAIDQLVDQLFSMMSEADRQASGDIEAMMADLKAAGAETAALAESANPTAGNVAMSATKPGSDAFLSASAELRGAILDQGGAEALAALALLSEIQTDVLRSRTSAIASVVRTDPEQIQRIKDDLGELFATVDARFEQLARLPAVQRSRDLVETTRAAWAQLQAAEAEQLAYGVNNYFGRALEANATKFAPLSAKLNERLEAVNKRAAEIADEFLAKAESSYASTRNLMVALALAALVAGASAAAWLSLSIGRGLNRAVRLADAIGSGDVSERVEAKGSDEIGDLLRSINAMSEKLSHIVSGVLGSAAQVASGSRQSAATAEQLSSGSTEQAAASEETSAAVEEMTANIKQNAENSAQAEKIAALSAESADRSRQAISGSLEAMRSIAERVRVVQEIARQTDLLALNAAIEAARAGAHGKGFAVVASEVRKLAERSQAAAAEIGDLSVETLQAAEEAGRMFDSLLPDIRRTAELVSEISAACREQSIGIEQINQAVVQLDQVTQANAGAANEMTATAEALSGEAMSLNERAGFFKLDGAPQVSAPRTASVASQDFPSAAVRSGDARALQAQAARFAGGRSAAAEPRQPAKAAAVRGVSLDLDDAGFERMSG</sequence>
<organism evidence="1 2">
    <name type="scientific">Antarcticirhabdus aurantiaca</name>
    <dbReference type="NCBI Taxonomy" id="2606717"/>
    <lineage>
        <taxon>Bacteria</taxon>
        <taxon>Pseudomonadati</taxon>
        <taxon>Pseudomonadota</taxon>
        <taxon>Alphaproteobacteria</taxon>
        <taxon>Hyphomicrobiales</taxon>
        <taxon>Aurantimonadaceae</taxon>
        <taxon>Antarcticirhabdus</taxon>
    </lineage>
</organism>
<evidence type="ECO:0000313" key="2">
    <source>
        <dbReference type="Proteomes" id="UP001163223"/>
    </source>
</evidence>
<accession>A0ACD4NL73</accession>
<reference evidence="1" key="1">
    <citation type="submission" date="2022-11" db="EMBL/GenBank/DDBJ databases">
        <title>beta-Carotene-producing bacterium, Jeongeuplla avenae sp. nov., alleviates the salt stress of Arabidopsis seedlings.</title>
        <authorList>
            <person name="Jiang L."/>
            <person name="Lee J."/>
        </authorList>
    </citation>
    <scope>NUCLEOTIDE SEQUENCE</scope>
    <source>
        <strain evidence="1">DY_R2A_6</strain>
    </source>
</reference>
<evidence type="ECO:0000313" key="1">
    <source>
        <dbReference type="EMBL" id="WAJ27512.1"/>
    </source>
</evidence>
<gene>
    <name evidence="1" type="ORF">OXU80_22125</name>
</gene>
<dbReference type="EMBL" id="CP113520">
    <property type="protein sequence ID" value="WAJ27512.1"/>
    <property type="molecule type" value="Genomic_DNA"/>
</dbReference>
<keyword evidence="2" id="KW-1185">Reference proteome</keyword>
<proteinExistence type="predicted"/>